<dbReference type="AlphaFoldDB" id="A0A2C6L5I6"/>
<sequence>VLLVVVFFFFREKRLLFGEQVNSISTWLSPHGLIYRQL</sequence>
<comment type="caution">
    <text evidence="1">The sequence shown here is derived from an EMBL/GenBank/DDBJ whole genome shotgun (WGS) entry which is preliminary data.</text>
</comment>
<name>A0A2C6L5I6_9APIC</name>
<feature type="non-terminal residue" evidence="1">
    <location>
        <position position="1"/>
    </location>
</feature>
<reference evidence="1 2" key="1">
    <citation type="journal article" date="2017" name="Int. J. Parasitol.">
        <title>The genome of the protozoan parasite Cystoisospora suis and a reverse vaccinology approach to identify vaccine candidates.</title>
        <authorList>
            <person name="Palmieri N."/>
            <person name="Shrestha A."/>
            <person name="Ruttkowski B."/>
            <person name="Beck T."/>
            <person name="Vogl C."/>
            <person name="Tomley F."/>
            <person name="Blake D.P."/>
            <person name="Joachim A."/>
        </authorList>
    </citation>
    <scope>NUCLEOTIDE SEQUENCE [LARGE SCALE GENOMIC DNA]</scope>
    <source>
        <strain evidence="1 2">Wien I</strain>
    </source>
</reference>
<evidence type="ECO:0000313" key="1">
    <source>
        <dbReference type="EMBL" id="PHJ23028.1"/>
    </source>
</evidence>
<accession>A0A2C6L5I6</accession>
<dbReference type="GeneID" id="94426532"/>
<evidence type="ECO:0000313" key="2">
    <source>
        <dbReference type="Proteomes" id="UP000221165"/>
    </source>
</evidence>
<gene>
    <name evidence="1" type="ORF">CSUI_003123</name>
</gene>
<keyword evidence="2" id="KW-1185">Reference proteome</keyword>
<dbReference type="VEuPathDB" id="ToxoDB:CSUI_003123"/>
<proteinExistence type="predicted"/>
<protein>
    <submittedName>
        <fullName evidence="1">Uncharacterized protein</fullName>
    </submittedName>
</protein>
<dbReference type="EMBL" id="MIGC01001346">
    <property type="protein sequence ID" value="PHJ23028.1"/>
    <property type="molecule type" value="Genomic_DNA"/>
</dbReference>
<dbReference type="Proteomes" id="UP000221165">
    <property type="component" value="Unassembled WGS sequence"/>
</dbReference>
<dbReference type="RefSeq" id="XP_067924705.1">
    <property type="nucleotide sequence ID" value="XM_068063321.1"/>
</dbReference>
<organism evidence="1 2">
    <name type="scientific">Cystoisospora suis</name>
    <dbReference type="NCBI Taxonomy" id="483139"/>
    <lineage>
        <taxon>Eukaryota</taxon>
        <taxon>Sar</taxon>
        <taxon>Alveolata</taxon>
        <taxon>Apicomplexa</taxon>
        <taxon>Conoidasida</taxon>
        <taxon>Coccidia</taxon>
        <taxon>Eucoccidiorida</taxon>
        <taxon>Eimeriorina</taxon>
        <taxon>Sarcocystidae</taxon>
        <taxon>Cystoisospora</taxon>
    </lineage>
</organism>